<accession>X1E247</accession>
<name>X1E247_9ZZZZ</name>
<reference evidence="1" key="1">
    <citation type="journal article" date="2014" name="Front. Microbiol.">
        <title>High frequency of phylogenetically diverse reductive dehalogenase-homologous genes in deep subseafloor sedimentary metagenomes.</title>
        <authorList>
            <person name="Kawai M."/>
            <person name="Futagami T."/>
            <person name="Toyoda A."/>
            <person name="Takaki Y."/>
            <person name="Nishi S."/>
            <person name="Hori S."/>
            <person name="Arai W."/>
            <person name="Tsubouchi T."/>
            <person name="Morono Y."/>
            <person name="Uchiyama I."/>
            <person name="Ito T."/>
            <person name="Fujiyama A."/>
            <person name="Inagaki F."/>
            <person name="Takami H."/>
        </authorList>
    </citation>
    <scope>NUCLEOTIDE SEQUENCE</scope>
    <source>
        <strain evidence="1">Expedition CK06-06</strain>
    </source>
</reference>
<protein>
    <submittedName>
        <fullName evidence="1">Uncharacterized protein</fullName>
    </submittedName>
</protein>
<organism evidence="1">
    <name type="scientific">marine sediment metagenome</name>
    <dbReference type="NCBI Taxonomy" id="412755"/>
    <lineage>
        <taxon>unclassified sequences</taxon>
        <taxon>metagenomes</taxon>
        <taxon>ecological metagenomes</taxon>
    </lineage>
</organism>
<comment type="caution">
    <text evidence="1">The sequence shown here is derived from an EMBL/GenBank/DDBJ whole genome shotgun (WGS) entry which is preliminary data.</text>
</comment>
<sequence length="31" mass="3811">MLYDEGKIEEVNYQIYLKWFNEFIEDIPITG</sequence>
<dbReference type="AlphaFoldDB" id="X1E247"/>
<gene>
    <name evidence="1" type="ORF">S01H4_63419</name>
</gene>
<proteinExistence type="predicted"/>
<dbReference type="EMBL" id="BART01038132">
    <property type="protein sequence ID" value="GAH14460.1"/>
    <property type="molecule type" value="Genomic_DNA"/>
</dbReference>
<evidence type="ECO:0000313" key="1">
    <source>
        <dbReference type="EMBL" id="GAH14460.1"/>
    </source>
</evidence>
<feature type="non-terminal residue" evidence="1">
    <location>
        <position position="31"/>
    </location>
</feature>